<dbReference type="SUPFAM" id="SSF103473">
    <property type="entry name" value="MFS general substrate transporter"/>
    <property type="match status" value="1"/>
</dbReference>
<evidence type="ECO:0008006" key="9">
    <source>
        <dbReference type="Google" id="ProtNLM"/>
    </source>
</evidence>
<dbReference type="Gene3D" id="1.20.1250.20">
    <property type="entry name" value="MFS general substrate transporter like domains"/>
    <property type="match status" value="1"/>
</dbReference>
<evidence type="ECO:0000256" key="6">
    <source>
        <dbReference type="SAM" id="Phobius"/>
    </source>
</evidence>
<name>A0ABM8A8K2_STRNI</name>
<evidence type="ECO:0000256" key="4">
    <source>
        <dbReference type="ARBA" id="ARBA00022989"/>
    </source>
</evidence>
<gene>
    <name evidence="7" type="ORF">HEK616_84800</name>
</gene>
<feature type="transmembrane region" description="Helical" evidence="6">
    <location>
        <begin position="242"/>
        <end position="259"/>
    </location>
</feature>
<accession>A0ABM8A8K2</accession>
<keyword evidence="8" id="KW-1185">Reference proteome</keyword>
<evidence type="ECO:0000313" key="8">
    <source>
        <dbReference type="Proteomes" id="UP001059597"/>
    </source>
</evidence>
<dbReference type="RefSeq" id="WP_261958381.1">
    <property type="nucleotide sequence ID" value="NZ_AP026074.1"/>
</dbReference>
<keyword evidence="7" id="KW-0614">Plasmid</keyword>
<protein>
    <recommendedName>
        <fullName evidence="9">MFS transporter</fullName>
    </recommendedName>
</protein>
<feature type="transmembrane region" description="Helical" evidence="6">
    <location>
        <begin position="124"/>
        <end position="143"/>
    </location>
</feature>
<keyword evidence="2" id="KW-1003">Cell membrane</keyword>
<dbReference type="PANTHER" id="PTHR23513">
    <property type="entry name" value="INTEGRAL MEMBRANE EFFLUX PROTEIN-RELATED"/>
    <property type="match status" value="1"/>
</dbReference>
<evidence type="ECO:0000313" key="7">
    <source>
        <dbReference type="EMBL" id="BDM74993.1"/>
    </source>
</evidence>
<sequence length="283" mass="28975">MPEGQLADANALTQTVKQGLRLISPIAGAGLFAAFGAQAVVAANIVLMLAAVAFLTAVRFRESAPERSGDSWHREITEGVRHLARTVVLRQLAVACALTMVAMGLAETVGLAVVDEGLGRPPTFLGVLLAGQGAGAIAAGLTAARIGRRIGEGILVALGMAAFAVGALLETIPALPAVATGMVLCGASMPWIAVGLTTVGLRCTAPELVGRVYSGFNVMMTLPQMLAMASGAGLIAVVNFKAVLVAMASVVLVAAGYLFTRPEQRWAAVDEASREPVHEVDPA</sequence>
<evidence type="ECO:0000256" key="3">
    <source>
        <dbReference type="ARBA" id="ARBA00022692"/>
    </source>
</evidence>
<feature type="transmembrane region" description="Helical" evidence="6">
    <location>
        <begin position="31"/>
        <end position="58"/>
    </location>
</feature>
<organism evidence="7 8">
    <name type="scientific">Streptomyces nigrescens</name>
    <dbReference type="NCBI Taxonomy" id="1920"/>
    <lineage>
        <taxon>Bacteria</taxon>
        <taxon>Bacillati</taxon>
        <taxon>Actinomycetota</taxon>
        <taxon>Actinomycetes</taxon>
        <taxon>Kitasatosporales</taxon>
        <taxon>Streptomycetaceae</taxon>
        <taxon>Streptomyces</taxon>
    </lineage>
</organism>
<dbReference type="EMBL" id="AP026074">
    <property type="protein sequence ID" value="BDM74993.1"/>
    <property type="molecule type" value="Genomic_DNA"/>
</dbReference>
<keyword evidence="3 6" id="KW-0812">Transmembrane</keyword>
<dbReference type="InterPro" id="IPR011701">
    <property type="entry name" value="MFS"/>
</dbReference>
<evidence type="ECO:0000256" key="2">
    <source>
        <dbReference type="ARBA" id="ARBA00022475"/>
    </source>
</evidence>
<feature type="transmembrane region" description="Helical" evidence="6">
    <location>
        <begin position="213"/>
        <end position="236"/>
    </location>
</feature>
<feature type="transmembrane region" description="Helical" evidence="6">
    <location>
        <begin position="175"/>
        <end position="201"/>
    </location>
</feature>
<reference evidence="7" key="1">
    <citation type="submission" date="2022-06" db="EMBL/GenBank/DDBJ databases">
        <title>Complete genome sequence of Streptomyces nigrescens HEK616.</title>
        <authorList>
            <person name="Asamizu S."/>
            <person name="Onaka H."/>
        </authorList>
    </citation>
    <scope>NUCLEOTIDE SEQUENCE</scope>
    <source>
        <strain evidence="7">HEK616</strain>
        <plasmid evidence="7">SNP1</plasmid>
    </source>
</reference>
<keyword evidence="4 6" id="KW-1133">Transmembrane helix</keyword>
<evidence type="ECO:0000256" key="5">
    <source>
        <dbReference type="ARBA" id="ARBA00023136"/>
    </source>
</evidence>
<feature type="transmembrane region" description="Helical" evidence="6">
    <location>
        <begin position="150"/>
        <end position="169"/>
    </location>
</feature>
<proteinExistence type="predicted"/>
<geneLocation type="plasmid" evidence="7 8">
    <name>SNP1</name>
</geneLocation>
<comment type="subcellular location">
    <subcellularLocation>
        <location evidence="1">Cell membrane</location>
        <topology evidence="1">Multi-pass membrane protein</topology>
    </subcellularLocation>
</comment>
<dbReference type="InterPro" id="IPR036259">
    <property type="entry name" value="MFS_trans_sf"/>
</dbReference>
<keyword evidence="5 6" id="KW-0472">Membrane</keyword>
<dbReference type="PANTHER" id="PTHR23513:SF6">
    <property type="entry name" value="MAJOR FACILITATOR SUPERFAMILY ASSOCIATED DOMAIN-CONTAINING PROTEIN"/>
    <property type="match status" value="1"/>
</dbReference>
<dbReference type="Pfam" id="PF07690">
    <property type="entry name" value="MFS_1"/>
    <property type="match status" value="1"/>
</dbReference>
<dbReference type="Proteomes" id="UP001059597">
    <property type="component" value="Plasmid SNP1"/>
</dbReference>
<feature type="transmembrane region" description="Helical" evidence="6">
    <location>
        <begin position="92"/>
        <end position="112"/>
    </location>
</feature>
<evidence type="ECO:0000256" key="1">
    <source>
        <dbReference type="ARBA" id="ARBA00004651"/>
    </source>
</evidence>